<feature type="transmembrane region" description="Helical" evidence="9">
    <location>
        <begin position="127"/>
        <end position="146"/>
    </location>
</feature>
<feature type="transmembrane region" description="Helical" evidence="9">
    <location>
        <begin position="389"/>
        <end position="410"/>
    </location>
</feature>
<proteinExistence type="predicted"/>
<evidence type="ECO:0008006" key="12">
    <source>
        <dbReference type="Google" id="ProtNLM"/>
    </source>
</evidence>
<dbReference type="GO" id="GO:0016763">
    <property type="term" value="F:pentosyltransferase activity"/>
    <property type="evidence" value="ECO:0007669"/>
    <property type="project" value="TreeGrafter"/>
</dbReference>
<feature type="transmembrane region" description="Helical" evidence="9">
    <location>
        <begin position="181"/>
        <end position="203"/>
    </location>
</feature>
<evidence type="ECO:0000256" key="9">
    <source>
        <dbReference type="SAM" id="Phobius"/>
    </source>
</evidence>
<feature type="transmembrane region" description="Helical" evidence="9">
    <location>
        <begin position="26"/>
        <end position="48"/>
    </location>
</feature>
<evidence type="ECO:0000256" key="7">
    <source>
        <dbReference type="ARBA" id="ARBA00023136"/>
    </source>
</evidence>
<evidence type="ECO:0000256" key="4">
    <source>
        <dbReference type="ARBA" id="ARBA00022679"/>
    </source>
</evidence>
<feature type="transmembrane region" description="Helical" evidence="9">
    <location>
        <begin position="282"/>
        <end position="302"/>
    </location>
</feature>
<comment type="caution">
    <text evidence="10">The sequence shown here is derived from an EMBL/GenBank/DDBJ whole genome shotgun (WGS) entry which is preliminary data.</text>
</comment>
<dbReference type="PANTHER" id="PTHR33908:SF11">
    <property type="entry name" value="MEMBRANE PROTEIN"/>
    <property type="match status" value="1"/>
</dbReference>
<keyword evidence="6 9" id="KW-1133">Transmembrane helix</keyword>
<comment type="subcellular location">
    <subcellularLocation>
        <location evidence="1">Cell membrane</location>
        <topology evidence="1">Multi-pass membrane protein</topology>
    </subcellularLocation>
</comment>
<gene>
    <name evidence="10" type="ORF">BSAE_0640</name>
</gene>
<feature type="transmembrane region" description="Helical" evidence="9">
    <location>
        <begin position="257"/>
        <end position="276"/>
    </location>
</feature>
<feature type="transmembrane region" description="Helical" evidence="9">
    <location>
        <begin position="223"/>
        <end position="245"/>
    </location>
</feature>
<keyword evidence="5 9" id="KW-0812">Transmembrane</keyword>
<keyword evidence="2" id="KW-1003">Cell membrane</keyword>
<dbReference type="AlphaFoldDB" id="A0A087D0X5"/>
<keyword evidence="3" id="KW-0328">Glycosyltransferase</keyword>
<organism evidence="10 11">
    <name type="scientific">Bifidobacterium pullorum subsp. saeculare DSM 6531 = LMG 14934</name>
    <dbReference type="NCBI Taxonomy" id="1437611"/>
    <lineage>
        <taxon>Bacteria</taxon>
        <taxon>Bacillati</taxon>
        <taxon>Actinomycetota</taxon>
        <taxon>Actinomycetes</taxon>
        <taxon>Bifidobacteriales</taxon>
        <taxon>Bifidobacteriaceae</taxon>
        <taxon>Bifidobacterium</taxon>
    </lineage>
</organism>
<dbReference type="Proteomes" id="UP000029040">
    <property type="component" value="Unassembled WGS sequence"/>
</dbReference>
<evidence type="ECO:0000313" key="10">
    <source>
        <dbReference type="EMBL" id="KFI89175.1"/>
    </source>
</evidence>
<evidence type="ECO:0000313" key="11">
    <source>
        <dbReference type="Proteomes" id="UP000029040"/>
    </source>
</evidence>
<evidence type="ECO:0000256" key="8">
    <source>
        <dbReference type="SAM" id="MobiDB-lite"/>
    </source>
</evidence>
<keyword evidence="7 9" id="KW-0472">Membrane</keyword>
<evidence type="ECO:0000256" key="1">
    <source>
        <dbReference type="ARBA" id="ARBA00004651"/>
    </source>
</evidence>
<dbReference type="PANTHER" id="PTHR33908">
    <property type="entry name" value="MANNOSYLTRANSFERASE YKCB-RELATED"/>
    <property type="match status" value="1"/>
</dbReference>
<evidence type="ECO:0000256" key="6">
    <source>
        <dbReference type="ARBA" id="ARBA00022989"/>
    </source>
</evidence>
<evidence type="ECO:0000256" key="2">
    <source>
        <dbReference type="ARBA" id="ARBA00022475"/>
    </source>
</evidence>
<accession>A0A087D0X5</accession>
<evidence type="ECO:0000256" key="3">
    <source>
        <dbReference type="ARBA" id="ARBA00022676"/>
    </source>
</evidence>
<feature type="transmembrane region" description="Helical" evidence="9">
    <location>
        <begin position="152"/>
        <end position="174"/>
    </location>
</feature>
<dbReference type="GO" id="GO:0009103">
    <property type="term" value="P:lipopolysaccharide biosynthetic process"/>
    <property type="evidence" value="ECO:0007669"/>
    <property type="project" value="UniProtKB-ARBA"/>
</dbReference>
<reference evidence="10 11" key="1">
    <citation type="submission" date="2014-03" db="EMBL/GenBank/DDBJ databases">
        <title>Genomics of Bifidobacteria.</title>
        <authorList>
            <person name="Ventura M."/>
            <person name="Milani C."/>
            <person name="Lugli G.A."/>
        </authorList>
    </citation>
    <scope>NUCLEOTIDE SEQUENCE [LARGE SCALE GENOMIC DNA]</scope>
    <source>
        <strain evidence="10 11">LMG 14934</strain>
    </source>
</reference>
<name>A0A087D0X5_9BIFI</name>
<dbReference type="EMBL" id="JGZM01000001">
    <property type="protein sequence ID" value="KFI89175.1"/>
    <property type="molecule type" value="Genomic_DNA"/>
</dbReference>
<feature type="region of interest" description="Disordered" evidence="8">
    <location>
        <begin position="550"/>
        <end position="575"/>
    </location>
</feature>
<dbReference type="GO" id="GO:0005886">
    <property type="term" value="C:plasma membrane"/>
    <property type="evidence" value="ECO:0007669"/>
    <property type="project" value="UniProtKB-SubCell"/>
</dbReference>
<feature type="transmembrane region" description="Helical" evidence="9">
    <location>
        <begin position="323"/>
        <end position="348"/>
    </location>
</feature>
<feature type="transmembrane region" description="Helical" evidence="9">
    <location>
        <begin position="99"/>
        <end position="120"/>
    </location>
</feature>
<keyword evidence="4" id="KW-0808">Transferase</keyword>
<evidence type="ECO:0000256" key="5">
    <source>
        <dbReference type="ARBA" id="ARBA00022692"/>
    </source>
</evidence>
<feature type="transmembrane region" description="Helical" evidence="9">
    <location>
        <begin position="354"/>
        <end position="377"/>
    </location>
</feature>
<sequence>MGGQTETQPQRHIVERIMRPVHAKSGGGAIPLAACAVAAGLLPLIPAFSDALWYDESYSVALVGHNPRDIWTLGAQDVHPIGYYMLLAVVRAVFGGNFVAYRILSVVGIWLAAAVGAMALRRMFGARAGYVFALLVCCCPFLGQMAVQIRMYSWAVFAMTACFMAAMSICLTARRGRSPQLFSWAAFALAGVCGAYLHYYAAVTDFLINVIVLVVCCRNRRRSLVMAFVVQAVAQVALYAPWLIVMFSQVSRVSGGYWITFSFPQSLVEILGYPMAIAGTPMWLGAVLCMVLAVGGIAMMVLRRGRDAAPRLRKRRAISGTDHRFVAICGVAVYVGLLAFAGAASVILQQDVLMYRYLVVALTAPLASLAIVVTAVWETSEAGSSIRRLIGACAALLAVCATVNVGLLAYRSSSPRNAEPMDAIGHAVASASGHVAVLSDTPRAMGVLSVTHPELDNVYCSWTERAWWDQGALVAFDESLRVADDWRQAVGNADEVVFVRSASPGDHDVLADVDVVPGLRKIDERTYLHPWDWEYWTIGWYEVDGPVGSGTNAAADAAQTEESASSARGIGDSDA</sequence>
<dbReference type="RefSeq" id="WP_051915780.1">
    <property type="nucleotide sequence ID" value="NZ_JDTM01000007.1"/>
</dbReference>
<feature type="compositionally biased region" description="Low complexity" evidence="8">
    <location>
        <begin position="553"/>
        <end position="567"/>
    </location>
</feature>
<dbReference type="InterPro" id="IPR050297">
    <property type="entry name" value="LipidA_mod_glycosyltrf_83"/>
</dbReference>
<protein>
    <recommendedName>
        <fullName evidence="12">Glycosyltransferase RgtA/B/C/D-like domain-containing protein</fullName>
    </recommendedName>
</protein>